<keyword evidence="3" id="KW-1185">Reference proteome</keyword>
<protein>
    <submittedName>
        <fullName evidence="2">Uncharacterized protein</fullName>
    </submittedName>
</protein>
<dbReference type="EMBL" id="PYGA01000002">
    <property type="protein sequence ID" value="PSL00273.1"/>
    <property type="molecule type" value="Genomic_DNA"/>
</dbReference>
<proteinExistence type="predicted"/>
<feature type="transmembrane region" description="Helical" evidence="1">
    <location>
        <begin position="63"/>
        <end position="85"/>
    </location>
</feature>
<keyword evidence="1" id="KW-0812">Transmembrane</keyword>
<evidence type="ECO:0000313" key="2">
    <source>
        <dbReference type="EMBL" id="PSL00273.1"/>
    </source>
</evidence>
<comment type="caution">
    <text evidence="2">The sequence shown here is derived from an EMBL/GenBank/DDBJ whole genome shotgun (WGS) entry which is preliminary data.</text>
</comment>
<name>A0A2P8DST2_9ACTN</name>
<evidence type="ECO:0000256" key="1">
    <source>
        <dbReference type="SAM" id="Phobius"/>
    </source>
</evidence>
<keyword evidence="1" id="KW-0472">Membrane</keyword>
<keyword evidence="1" id="KW-1133">Transmembrane helix</keyword>
<gene>
    <name evidence="2" type="ORF">CLV63_102400</name>
</gene>
<feature type="transmembrane region" description="Helical" evidence="1">
    <location>
        <begin position="97"/>
        <end position="114"/>
    </location>
</feature>
<dbReference type="AlphaFoldDB" id="A0A2P8DST2"/>
<feature type="transmembrane region" description="Helical" evidence="1">
    <location>
        <begin position="29"/>
        <end position="51"/>
    </location>
</feature>
<reference evidence="2 3" key="1">
    <citation type="submission" date="2018-03" db="EMBL/GenBank/DDBJ databases">
        <title>Genomic Encyclopedia of Archaeal and Bacterial Type Strains, Phase II (KMG-II): from individual species to whole genera.</title>
        <authorList>
            <person name="Goeker M."/>
        </authorList>
    </citation>
    <scope>NUCLEOTIDE SEQUENCE [LARGE SCALE GENOMIC DNA]</scope>
    <source>
        <strain evidence="2 3">DSM 45312</strain>
    </source>
</reference>
<dbReference type="Proteomes" id="UP000240542">
    <property type="component" value="Unassembled WGS sequence"/>
</dbReference>
<evidence type="ECO:0000313" key="3">
    <source>
        <dbReference type="Proteomes" id="UP000240542"/>
    </source>
</evidence>
<sequence>MPSAGAGRCNGGMSATHPPASHRIDWATLPAIGTLLAVPTFGTLLLMYGAARGPCGAADCPDTPAPLLVVLMVLNLLVPVALWAWPRHRAYDAARRAAFAAAMLLVVASVYGPALL</sequence>
<organism evidence="2 3">
    <name type="scientific">Murinocardiopsis flavida</name>
    <dbReference type="NCBI Taxonomy" id="645275"/>
    <lineage>
        <taxon>Bacteria</taxon>
        <taxon>Bacillati</taxon>
        <taxon>Actinomycetota</taxon>
        <taxon>Actinomycetes</taxon>
        <taxon>Streptosporangiales</taxon>
        <taxon>Nocardiopsidaceae</taxon>
        <taxon>Murinocardiopsis</taxon>
    </lineage>
</organism>
<accession>A0A2P8DST2</accession>